<comment type="caution">
    <text evidence="2">The sequence shown here is derived from an EMBL/GenBank/DDBJ whole genome shotgun (WGS) entry which is preliminary data.</text>
</comment>
<feature type="transmembrane region" description="Helical" evidence="1">
    <location>
        <begin position="149"/>
        <end position="174"/>
    </location>
</feature>
<feature type="transmembrane region" description="Helical" evidence="1">
    <location>
        <begin position="290"/>
        <end position="323"/>
    </location>
</feature>
<feature type="non-terminal residue" evidence="2">
    <location>
        <position position="351"/>
    </location>
</feature>
<dbReference type="AlphaFoldDB" id="A0A0F8WGD9"/>
<dbReference type="EMBL" id="LAZR01065281">
    <property type="protein sequence ID" value="KKK55872.1"/>
    <property type="molecule type" value="Genomic_DNA"/>
</dbReference>
<evidence type="ECO:0000313" key="2">
    <source>
        <dbReference type="EMBL" id="KKK55872.1"/>
    </source>
</evidence>
<evidence type="ECO:0000256" key="1">
    <source>
        <dbReference type="SAM" id="Phobius"/>
    </source>
</evidence>
<sequence length="351" mass="38980">QIKLWQMWDKLIFTKLIRSFKMAIRPTKMTIAMSAVCLVCLIGWIMDVCTITSPEKKPILESTVSTIATFGHEAKTKIYLTDPADAMDAIEEYFIDGQRGVFSTLWNFSAARFNGATVSLMGRDVLNFFTNIWGFFIGLVWAIKYHTLYSIVFFTLTVPITCIAGGAISRCAALEFARGEKAGLGQAVRFAARNFLAFLTAPSVCIGIMAFLGLFIYLLGLIGNIPWAGELIIALGLGLALVFGLMTVLMLIGTTAGACLMFPAIAYESSNGYDAISRSFCYVFNQPWRMILYTAIVTVHGTIAYLFVRFFVYLLLIVTYTMLDLGIFNNPDGPDKLAMIWPKPEFFDLLA</sequence>
<keyword evidence="1" id="KW-0472">Membrane</keyword>
<organism evidence="2">
    <name type="scientific">marine sediment metagenome</name>
    <dbReference type="NCBI Taxonomy" id="412755"/>
    <lineage>
        <taxon>unclassified sequences</taxon>
        <taxon>metagenomes</taxon>
        <taxon>ecological metagenomes</taxon>
    </lineage>
</organism>
<feature type="transmembrane region" description="Helical" evidence="1">
    <location>
        <begin position="29"/>
        <end position="49"/>
    </location>
</feature>
<proteinExistence type="predicted"/>
<gene>
    <name evidence="2" type="ORF">LCGC14_3070200</name>
</gene>
<reference evidence="2" key="1">
    <citation type="journal article" date="2015" name="Nature">
        <title>Complex archaea that bridge the gap between prokaryotes and eukaryotes.</title>
        <authorList>
            <person name="Spang A."/>
            <person name="Saw J.H."/>
            <person name="Jorgensen S.L."/>
            <person name="Zaremba-Niedzwiedzka K."/>
            <person name="Martijn J."/>
            <person name="Lind A.E."/>
            <person name="van Eijk R."/>
            <person name="Schleper C."/>
            <person name="Guy L."/>
            <person name="Ettema T.J."/>
        </authorList>
    </citation>
    <scope>NUCLEOTIDE SEQUENCE</scope>
</reference>
<feature type="transmembrane region" description="Helical" evidence="1">
    <location>
        <begin position="125"/>
        <end position="143"/>
    </location>
</feature>
<feature type="transmembrane region" description="Helical" evidence="1">
    <location>
        <begin position="195"/>
        <end position="219"/>
    </location>
</feature>
<accession>A0A0F8WGD9</accession>
<protein>
    <submittedName>
        <fullName evidence="2">Uncharacterized protein</fullName>
    </submittedName>
</protein>
<keyword evidence="1" id="KW-1133">Transmembrane helix</keyword>
<feature type="non-terminal residue" evidence="2">
    <location>
        <position position="1"/>
    </location>
</feature>
<keyword evidence="1" id="KW-0812">Transmembrane</keyword>
<name>A0A0F8WGD9_9ZZZZ</name>
<feature type="transmembrane region" description="Helical" evidence="1">
    <location>
        <begin position="231"/>
        <end position="252"/>
    </location>
</feature>